<dbReference type="Pfam" id="PF03583">
    <property type="entry name" value="LIP"/>
    <property type="match status" value="1"/>
</dbReference>
<keyword evidence="1" id="KW-0378">Hydrolase</keyword>
<name>A0A366R511_9HYPO</name>
<comment type="similarity">
    <text evidence="2">Belongs to the AB hydrolase superfamily. Lipase family.</text>
</comment>
<dbReference type="PIRSF" id="PIRSF029171">
    <property type="entry name" value="Esterase_LipA"/>
    <property type="match status" value="1"/>
</dbReference>
<dbReference type="Gene3D" id="1.10.260.130">
    <property type="match status" value="1"/>
</dbReference>
<proteinExistence type="inferred from homology"/>
<evidence type="ECO:0000256" key="1">
    <source>
        <dbReference type="ARBA" id="ARBA00022801"/>
    </source>
</evidence>
<dbReference type="PANTHER" id="PTHR34853:SF5">
    <property type="entry name" value="LIP-DOMAIN-CONTAINING PROTEIN-RELATED"/>
    <property type="match status" value="1"/>
</dbReference>
<gene>
    <name evidence="3" type="ORF">FIESC28_08733</name>
</gene>
<dbReference type="SUPFAM" id="SSF53474">
    <property type="entry name" value="alpha/beta-Hydrolases"/>
    <property type="match status" value="1"/>
</dbReference>
<dbReference type="GO" id="GO:0016042">
    <property type="term" value="P:lipid catabolic process"/>
    <property type="evidence" value="ECO:0007669"/>
    <property type="project" value="UniProtKB-UniRule"/>
</dbReference>
<dbReference type="GeneID" id="41998167"/>
<sequence>MTPLNWLRDLCAVVQAFDNTIDTNAVVRGKGIPPSMDPWYTAPPGWEAKQPGDILRIRSVPILTDIVANCSAAYRILYRSADSKDDPSWAVTTLFIPESIDQSPSGKAPLLSYQFAYNTANLNSAPSFALSGVMAQSEPTLSIKSSTSLIDEMMALGWAVNTPDQWGPTSAFGASVQGGHATLDALKAVQYLLNLKENPGYNTAIWGYSGGSIATFAAAELHQDYAPEVKIEGAVLGGLVDNISGDFDLINKSPIAGTVIAFLLGITSQYPEARSYLESRLEPATKAEFMSVLDLELTQAVAHFSGRDIYPFFQNGSQDLKAPQLQELFDKQARLGQRGVPQMPMFVYKAIRDQFCPVKWTDATVQKLRDAGAEITYDRNEIGNHVAEIENGKQRVFGFLGAIFEEAYGSNERCNVLDVSVDASA</sequence>
<accession>A0A366R511</accession>
<dbReference type="AlphaFoldDB" id="A0A366R511"/>
<evidence type="ECO:0000313" key="3">
    <source>
        <dbReference type="EMBL" id="RBR12247.1"/>
    </source>
</evidence>
<protein>
    <submittedName>
        <fullName evidence="3">Uncharacterized protein</fullName>
    </submittedName>
</protein>
<dbReference type="OrthoDB" id="2373480at2759"/>
<dbReference type="Proteomes" id="UP000253153">
    <property type="component" value="Unassembled WGS sequence"/>
</dbReference>
<evidence type="ECO:0000313" key="4">
    <source>
        <dbReference type="Proteomes" id="UP000253153"/>
    </source>
</evidence>
<organism evidence="3 4">
    <name type="scientific">Fusarium coffeatum</name>
    <dbReference type="NCBI Taxonomy" id="231269"/>
    <lineage>
        <taxon>Eukaryota</taxon>
        <taxon>Fungi</taxon>
        <taxon>Dikarya</taxon>
        <taxon>Ascomycota</taxon>
        <taxon>Pezizomycotina</taxon>
        <taxon>Sordariomycetes</taxon>
        <taxon>Hypocreomycetidae</taxon>
        <taxon>Hypocreales</taxon>
        <taxon>Nectriaceae</taxon>
        <taxon>Fusarium</taxon>
        <taxon>Fusarium incarnatum-equiseti species complex</taxon>
    </lineage>
</organism>
<evidence type="ECO:0000256" key="2">
    <source>
        <dbReference type="PIRNR" id="PIRNR029171"/>
    </source>
</evidence>
<keyword evidence="4" id="KW-1185">Reference proteome</keyword>
<reference evidence="3 4" key="1">
    <citation type="submission" date="2018-06" db="EMBL/GenBank/DDBJ databases">
        <title>Fusarium incarnatum-equiseti species complex species 28.</title>
        <authorList>
            <person name="Gardiner D.M."/>
        </authorList>
    </citation>
    <scope>NUCLEOTIDE SEQUENCE [LARGE SCALE GENOMIC DNA]</scope>
    <source>
        <strain evidence="3 4">FIESC_28</strain>
    </source>
</reference>
<dbReference type="GO" id="GO:0004806">
    <property type="term" value="F:triacylglycerol lipase activity"/>
    <property type="evidence" value="ECO:0007669"/>
    <property type="project" value="UniProtKB-UniRule"/>
</dbReference>
<dbReference type="InterPro" id="IPR029058">
    <property type="entry name" value="AB_hydrolase_fold"/>
</dbReference>
<dbReference type="InterPro" id="IPR005152">
    <property type="entry name" value="Lipase_secreted"/>
</dbReference>
<comment type="caution">
    <text evidence="3">The sequence shown here is derived from an EMBL/GenBank/DDBJ whole genome shotgun (WGS) entry which is preliminary data.</text>
</comment>
<dbReference type="Gene3D" id="3.40.50.1820">
    <property type="entry name" value="alpha/beta hydrolase"/>
    <property type="match status" value="1"/>
</dbReference>
<dbReference type="PANTHER" id="PTHR34853">
    <property type="match status" value="1"/>
</dbReference>
<dbReference type="RefSeq" id="XP_031013100.1">
    <property type="nucleotide sequence ID" value="XM_031162871.1"/>
</dbReference>
<dbReference type="EMBL" id="QKXC01000204">
    <property type="protein sequence ID" value="RBR12247.1"/>
    <property type="molecule type" value="Genomic_DNA"/>
</dbReference>